<evidence type="ECO:0000313" key="1">
    <source>
        <dbReference type="EMBL" id="QEO10561.1"/>
    </source>
</evidence>
<evidence type="ECO:0000313" key="2">
    <source>
        <dbReference type="Proteomes" id="UP000322159"/>
    </source>
</evidence>
<dbReference type="OrthoDB" id="9983309at2"/>
<name>A0A5C1Y9K1_9MICO</name>
<gene>
    <name evidence="1" type="ORF">FLP23_11450</name>
</gene>
<proteinExistence type="predicted"/>
<dbReference type="RefSeq" id="WP_149325978.1">
    <property type="nucleotide sequence ID" value="NZ_CP043504.1"/>
</dbReference>
<dbReference type="Proteomes" id="UP000322159">
    <property type="component" value="Chromosome"/>
</dbReference>
<accession>A0A5C1Y9K1</accession>
<sequence length="101" mass="11041">MTTHTDELERTIASDPVLSDEAHAAEVYLARTLAAELDRQAVRGDLQTRTIATYAGTLGALRRVVRDERARRLRESARETRPASRLAMIQAQAAKVAAPGS</sequence>
<dbReference type="AlphaFoldDB" id="A0A5C1Y9K1"/>
<dbReference type="EMBL" id="CP043504">
    <property type="protein sequence ID" value="QEO10561.1"/>
    <property type="molecule type" value="Genomic_DNA"/>
</dbReference>
<reference evidence="1 2" key="1">
    <citation type="submission" date="2019-09" db="EMBL/GenBank/DDBJ databases">
        <title>Genome sequencing of strain KACC 19322.</title>
        <authorList>
            <person name="Heo J."/>
            <person name="Kim S.-J."/>
            <person name="Kim J.-S."/>
            <person name="Hong S.-B."/>
            <person name="Kwon S.-W."/>
        </authorList>
    </citation>
    <scope>NUCLEOTIDE SEQUENCE [LARGE SCALE GENOMIC DNA]</scope>
    <source>
        <strain evidence="1 2">KACC 19322</strain>
    </source>
</reference>
<protein>
    <submittedName>
        <fullName evidence="1">Uncharacterized protein</fullName>
    </submittedName>
</protein>
<dbReference type="KEGG" id="lyk:FLP23_11450"/>
<keyword evidence="2" id="KW-1185">Reference proteome</keyword>
<organism evidence="1 2">
    <name type="scientific">Protaetiibacter larvae</name>
    <dbReference type="NCBI Taxonomy" id="2592654"/>
    <lineage>
        <taxon>Bacteria</taxon>
        <taxon>Bacillati</taxon>
        <taxon>Actinomycetota</taxon>
        <taxon>Actinomycetes</taxon>
        <taxon>Micrococcales</taxon>
        <taxon>Microbacteriaceae</taxon>
        <taxon>Protaetiibacter</taxon>
    </lineage>
</organism>